<dbReference type="Proteomes" id="UP000509327">
    <property type="component" value="Chromosome"/>
</dbReference>
<keyword evidence="3" id="KW-1185">Reference proteome</keyword>
<dbReference type="RefSeq" id="WP_167433827.1">
    <property type="nucleotide sequence ID" value="NZ_CP054614.1"/>
</dbReference>
<organism evidence="2 3">
    <name type="scientific">Paenibacillus barcinonensis</name>
    <dbReference type="NCBI Taxonomy" id="198119"/>
    <lineage>
        <taxon>Bacteria</taxon>
        <taxon>Bacillati</taxon>
        <taxon>Bacillota</taxon>
        <taxon>Bacilli</taxon>
        <taxon>Bacillales</taxon>
        <taxon>Paenibacillaceae</taxon>
        <taxon>Paenibacillus</taxon>
    </lineage>
</organism>
<name>A0ABX6Q820_PAEBA</name>
<evidence type="ECO:0000313" key="3">
    <source>
        <dbReference type="Proteomes" id="UP000509327"/>
    </source>
</evidence>
<gene>
    <name evidence="2" type="ORF">HUB98_20280</name>
</gene>
<evidence type="ECO:0000313" key="2">
    <source>
        <dbReference type="EMBL" id="QKS58348.1"/>
    </source>
</evidence>
<sequence length="49" mass="5802">MKNSYRDVGDHGDDDVDDREYAWDDERLSKSQKRSSKRMQRHLNDGCSV</sequence>
<feature type="compositionally biased region" description="Basic and acidic residues" evidence="1">
    <location>
        <begin position="19"/>
        <end position="29"/>
    </location>
</feature>
<accession>A0ABX6Q820</accession>
<protein>
    <submittedName>
        <fullName evidence="2">Uncharacterized protein</fullName>
    </submittedName>
</protein>
<reference evidence="2 3" key="1">
    <citation type="submission" date="2020-06" db="EMBL/GenBank/DDBJ databases">
        <title>Complete genome of Paenibacillus barcinonensis KACC11450.</title>
        <authorList>
            <person name="Kim M."/>
            <person name="Park Y.-J."/>
            <person name="Shin J.-H."/>
        </authorList>
    </citation>
    <scope>NUCLEOTIDE SEQUENCE [LARGE SCALE GENOMIC DNA]</scope>
    <source>
        <strain evidence="2 3">KACC11450</strain>
    </source>
</reference>
<dbReference type="EMBL" id="CP054614">
    <property type="protein sequence ID" value="QKS58348.1"/>
    <property type="molecule type" value="Genomic_DNA"/>
</dbReference>
<feature type="compositionally biased region" description="Basic residues" evidence="1">
    <location>
        <begin position="30"/>
        <end position="41"/>
    </location>
</feature>
<evidence type="ECO:0000256" key="1">
    <source>
        <dbReference type="SAM" id="MobiDB-lite"/>
    </source>
</evidence>
<feature type="region of interest" description="Disordered" evidence="1">
    <location>
        <begin position="1"/>
        <end position="49"/>
    </location>
</feature>
<feature type="compositionally biased region" description="Basic and acidic residues" evidence="1">
    <location>
        <begin position="1"/>
        <end position="11"/>
    </location>
</feature>
<proteinExistence type="predicted"/>